<sequence>MNTDSGILQTAFSDNEKSAEKAFLLLRFPVFLVQCRHLSYSSKPPFSWRLVFLRLRLYGQSGRYDNRKAEQRFYGELKCKKSL</sequence>
<gene>
    <name evidence="1" type="ORF">D0T90_08820</name>
</gene>
<dbReference type="KEGG" id="naq:D0T90_08820"/>
<dbReference type="AlphaFoldDB" id="A0A5P3MSW9"/>
<accession>A0A5P3MSW9</accession>
<protein>
    <submittedName>
        <fullName evidence="1">Uncharacterized protein</fullName>
    </submittedName>
</protein>
<dbReference type="EMBL" id="CP031699">
    <property type="protein sequence ID" value="QEY24550.1"/>
    <property type="molecule type" value="Genomic_DNA"/>
</dbReference>
<name>A0A5P3MSW9_NEIAN</name>
<dbReference type="Proteomes" id="UP000325536">
    <property type="component" value="Chromosome"/>
</dbReference>
<organism evidence="1 2">
    <name type="scientific">Neisseria animalis</name>
    <dbReference type="NCBI Taxonomy" id="492"/>
    <lineage>
        <taxon>Bacteria</taxon>
        <taxon>Pseudomonadati</taxon>
        <taxon>Pseudomonadota</taxon>
        <taxon>Betaproteobacteria</taxon>
        <taxon>Neisseriales</taxon>
        <taxon>Neisseriaceae</taxon>
        <taxon>Neisseria</taxon>
    </lineage>
</organism>
<evidence type="ECO:0000313" key="1">
    <source>
        <dbReference type="EMBL" id="QEY24550.1"/>
    </source>
</evidence>
<proteinExistence type="predicted"/>
<reference evidence="1 2" key="1">
    <citation type="submission" date="2018-08" db="EMBL/GenBank/DDBJ databases">
        <title>Neisseria animalis ATCC 49930 complete genome.</title>
        <authorList>
            <person name="Veseli I.A."/>
            <person name="Mascarenhas dos Santos A.C."/>
            <person name="Buttler R."/>
            <person name="Pombert J.-F."/>
        </authorList>
    </citation>
    <scope>NUCLEOTIDE SEQUENCE [LARGE SCALE GENOMIC DNA]</scope>
    <source>
        <strain evidence="1 2">ATCC 49930</strain>
    </source>
</reference>
<keyword evidence="2" id="KW-1185">Reference proteome</keyword>
<evidence type="ECO:0000313" key="2">
    <source>
        <dbReference type="Proteomes" id="UP000325536"/>
    </source>
</evidence>